<dbReference type="PROSITE" id="PS50093">
    <property type="entry name" value="PKD"/>
    <property type="match status" value="2"/>
</dbReference>
<proteinExistence type="predicted"/>
<dbReference type="GO" id="GO:0005975">
    <property type="term" value="P:carbohydrate metabolic process"/>
    <property type="evidence" value="ECO:0007669"/>
    <property type="project" value="UniProtKB-ARBA"/>
</dbReference>
<keyword evidence="4" id="KW-1185">Reference proteome</keyword>
<dbReference type="Pfam" id="PF05048">
    <property type="entry name" value="NosD"/>
    <property type="match status" value="1"/>
</dbReference>
<evidence type="ECO:0000256" key="1">
    <source>
        <dbReference type="SAM" id="SignalP"/>
    </source>
</evidence>
<name>A0A7W7SCQ9_9ACTN</name>
<evidence type="ECO:0000313" key="4">
    <source>
        <dbReference type="Proteomes" id="UP000573327"/>
    </source>
</evidence>
<evidence type="ECO:0000313" key="3">
    <source>
        <dbReference type="EMBL" id="MBB4948065.1"/>
    </source>
</evidence>
<dbReference type="SMART" id="SM00089">
    <property type="entry name" value="PKD"/>
    <property type="match status" value="2"/>
</dbReference>
<feature type="domain" description="PKD" evidence="2">
    <location>
        <begin position="514"/>
        <end position="566"/>
    </location>
</feature>
<evidence type="ECO:0000259" key="2">
    <source>
        <dbReference type="PROSITE" id="PS50093"/>
    </source>
</evidence>
<protein>
    <recommendedName>
        <fullName evidence="2">PKD domain-containing protein</fullName>
    </recommendedName>
</protein>
<dbReference type="SUPFAM" id="SSF49299">
    <property type="entry name" value="PKD domain"/>
    <property type="match status" value="2"/>
</dbReference>
<feature type="chain" id="PRO_5031062057" description="PKD domain-containing protein" evidence="1">
    <location>
        <begin position="28"/>
        <end position="935"/>
    </location>
</feature>
<dbReference type="InterPro" id="IPR007742">
    <property type="entry name" value="NosD_dom"/>
</dbReference>
<dbReference type="InterPro" id="IPR000601">
    <property type="entry name" value="PKD_dom"/>
</dbReference>
<dbReference type="InterPro" id="IPR013783">
    <property type="entry name" value="Ig-like_fold"/>
</dbReference>
<dbReference type="Pfam" id="PF18911">
    <property type="entry name" value="PKD_4"/>
    <property type="match status" value="1"/>
</dbReference>
<dbReference type="Gene3D" id="2.60.40.10">
    <property type="entry name" value="Immunoglobulins"/>
    <property type="match status" value="2"/>
</dbReference>
<sequence>MSTKRITGLAGSVALLLGLGLPSAAVAAEPVTTLYVSNSAPCSNQGVGSKELPFCQISAAALIVEPGQTVQVTPGTYNPARIVRSGAPGKPITFTTERTGLYGGSSATISGRDIGLQLSGVHDVAIENFTITSTDNALLIENSTDIRLDTLNLTSYGALDGAVRIAGTGSGVTLSRSLVSGPRQGTAVQVDGVRGSTFTGNQIFGWGLPLISVKDAPNTTLTGNSVSQQCGTTIRFAGASAGAAVHNNVIGTLPQQDTSCPVHDPVLEVAATATAGTTVGYNDLLPGPSGVPYRWADTDYPTPAALTTATGQGGHDALTDRNSVQLGDELTALQPGSTAIDSADPNAPGILATDRFGRSALDDPQVANTGAGGSSRDRGAFELVGTVPLGLTDGPAGPAPYPYTTKATVEIQSNWPETVNYLYDFGDGSAPVASTKPEAEHSYTRSGRFEVTATVTTGYAAPVTFTGPQRITVNEPGVPKVSFEAKHCAVSTPDSCFRPLAYVIDPSATTAAWPIAGYTIDYGDGSAPTDSLTEPHLYAVPGDYKITVTAKDNHGQTGSLTKTVTIGYQAARYPGGSHIRLIDTRTGDYTRLGSGSKLTVKVGQGGRGGWRDNAIVLNVTAVLPSGDGFLTVAPGGVPRPNSSNVNYTKGSIVPNMVTVPVGSDGTVAIWNTGSPLDVVVDMIGSYNPDYGSYYNPLEPSRVLDTRDGTGGVKVGKLTSVCGHTSSEPETALRMSDLPGVPADATDVVLNVTVTEPEQPGYLSVGNGYGGTSSLNFVPGQTVANQVIVSAESDRTIWFCTGAGKLHVVADIFGYYSPKSGSLFTPVPPVRLTDTREDPAGSLHADQWRAVATKLPAGATGAVLNVTAARSTTGSYLTLWGDGTTRPGTSNVNFPPGRIVANHVTTPLGTNGRFDIYNRSGDTDAVVDMFGYFSKP</sequence>
<dbReference type="SUPFAM" id="SSF51126">
    <property type="entry name" value="Pectin lyase-like"/>
    <property type="match status" value="1"/>
</dbReference>
<accession>A0A7W7SCQ9</accession>
<dbReference type="Proteomes" id="UP000573327">
    <property type="component" value="Unassembled WGS sequence"/>
</dbReference>
<dbReference type="RefSeq" id="WP_184916981.1">
    <property type="nucleotide sequence ID" value="NZ_JACHJR010000001.1"/>
</dbReference>
<dbReference type="CDD" id="cd00146">
    <property type="entry name" value="PKD"/>
    <property type="match status" value="2"/>
</dbReference>
<comment type="caution">
    <text evidence="3">The sequence shown here is derived from an EMBL/GenBank/DDBJ whole genome shotgun (WGS) entry which is preliminary data.</text>
</comment>
<dbReference type="Gene3D" id="2.160.20.10">
    <property type="entry name" value="Single-stranded right-handed beta-helix, Pectin lyase-like"/>
    <property type="match status" value="1"/>
</dbReference>
<gene>
    <name evidence="3" type="ORF">F4556_003600</name>
</gene>
<dbReference type="InterPro" id="IPR011050">
    <property type="entry name" value="Pectin_lyase_fold/virulence"/>
</dbReference>
<dbReference type="EMBL" id="JACHJR010000001">
    <property type="protein sequence ID" value="MBB4948065.1"/>
    <property type="molecule type" value="Genomic_DNA"/>
</dbReference>
<reference evidence="3 4" key="1">
    <citation type="submission" date="2020-08" db="EMBL/GenBank/DDBJ databases">
        <title>Sequencing the genomes of 1000 actinobacteria strains.</title>
        <authorList>
            <person name="Klenk H.-P."/>
        </authorList>
    </citation>
    <scope>NUCLEOTIDE SEQUENCE [LARGE SCALE GENOMIC DNA]</scope>
    <source>
        <strain evidence="3 4">DSM 44786</strain>
    </source>
</reference>
<feature type="signal peptide" evidence="1">
    <location>
        <begin position="1"/>
        <end position="27"/>
    </location>
</feature>
<dbReference type="InterPro" id="IPR035986">
    <property type="entry name" value="PKD_dom_sf"/>
</dbReference>
<keyword evidence="1" id="KW-0732">Signal</keyword>
<dbReference type="Pfam" id="PF00801">
    <property type="entry name" value="PKD"/>
    <property type="match status" value="1"/>
</dbReference>
<feature type="domain" description="PKD" evidence="2">
    <location>
        <begin position="416"/>
        <end position="466"/>
    </location>
</feature>
<dbReference type="InterPro" id="IPR022409">
    <property type="entry name" value="PKD/Chitinase_dom"/>
</dbReference>
<dbReference type="AlphaFoldDB" id="A0A7W7SCQ9"/>
<dbReference type="InterPro" id="IPR012334">
    <property type="entry name" value="Pectin_lyas_fold"/>
</dbReference>
<organism evidence="3 4">
    <name type="scientific">Kitasatospora gansuensis</name>
    <dbReference type="NCBI Taxonomy" id="258050"/>
    <lineage>
        <taxon>Bacteria</taxon>
        <taxon>Bacillati</taxon>
        <taxon>Actinomycetota</taxon>
        <taxon>Actinomycetes</taxon>
        <taxon>Kitasatosporales</taxon>
        <taxon>Streptomycetaceae</taxon>
        <taxon>Kitasatospora</taxon>
    </lineage>
</organism>